<dbReference type="EMBL" id="KN122764">
    <property type="protein sequence ID" value="KFO28500.1"/>
    <property type="molecule type" value="Genomic_DNA"/>
</dbReference>
<dbReference type="Proteomes" id="UP000028990">
    <property type="component" value="Unassembled WGS sequence"/>
</dbReference>
<evidence type="ECO:0000256" key="1">
    <source>
        <dbReference type="SAM" id="MobiDB-lite"/>
    </source>
</evidence>
<evidence type="ECO:0000313" key="2">
    <source>
        <dbReference type="EMBL" id="KFO28500.1"/>
    </source>
</evidence>
<gene>
    <name evidence="2" type="ORF">H920_10117</name>
</gene>
<organism evidence="2 3">
    <name type="scientific">Fukomys damarensis</name>
    <name type="common">Damaraland mole rat</name>
    <name type="synonym">Cryptomys damarensis</name>
    <dbReference type="NCBI Taxonomy" id="885580"/>
    <lineage>
        <taxon>Eukaryota</taxon>
        <taxon>Metazoa</taxon>
        <taxon>Chordata</taxon>
        <taxon>Craniata</taxon>
        <taxon>Vertebrata</taxon>
        <taxon>Euteleostomi</taxon>
        <taxon>Mammalia</taxon>
        <taxon>Eutheria</taxon>
        <taxon>Euarchontoglires</taxon>
        <taxon>Glires</taxon>
        <taxon>Rodentia</taxon>
        <taxon>Hystricomorpha</taxon>
        <taxon>Bathyergidae</taxon>
        <taxon>Fukomys</taxon>
    </lineage>
</organism>
<evidence type="ECO:0000313" key="3">
    <source>
        <dbReference type="Proteomes" id="UP000028990"/>
    </source>
</evidence>
<sequence>MILNHPRLPENLRKALEHLGTAGETARGKKLKSEGGQGKGTAPTNIAHTRLVAVDREGSGLDVYFSMGSVGPGAGLQSMKQGKDLRSIKA</sequence>
<reference evidence="2 3" key="1">
    <citation type="submission" date="2013-11" db="EMBL/GenBank/DDBJ databases">
        <title>The Damaraland mole rat (Fukomys damarensis) genome and evolution of African mole rats.</title>
        <authorList>
            <person name="Gladyshev V.N."/>
            <person name="Fang X."/>
        </authorList>
    </citation>
    <scope>NUCLEOTIDE SEQUENCE [LARGE SCALE GENOMIC DNA]</scope>
    <source>
        <tissue evidence="2">Liver</tissue>
    </source>
</reference>
<proteinExistence type="predicted"/>
<keyword evidence="3" id="KW-1185">Reference proteome</keyword>
<name>A0A091DDZ5_FUKDA</name>
<accession>A0A091DDZ5</accession>
<dbReference type="AlphaFoldDB" id="A0A091DDZ5"/>
<protein>
    <submittedName>
        <fullName evidence="2">Uncharacterized protein</fullName>
    </submittedName>
</protein>
<feature type="region of interest" description="Disordered" evidence="1">
    <location>
        <begin position="19"/>
        <end position="44"/>
    </location>
</feature>